<keyword evidence="14" id="KW-0496">Mitochondrion</keyword>
<evidence type="ECO:0000256" key="11">
    <source>
        <dbReference type="ARBA" id="ARBA00022792"/>
    </source>
</evidence>
<dbReference type="InterPro" id="IPR015222">
    <property type="entry name" value="Tam41"/>
</dbReference>
<evidence type="ECO:0000256" key="1">
    <source>
        <dbReference type="ARBA" id="ARBA00001946"/>
    </source>
</evidence>
<reference evidence="19" key="1">
    <citation type="submission" date="2022-12" db="EMBL/GenBank/DDBJ databases">
        <authorList>
            <person name="Webb A."/>
        </authorList>
    </citation>
    <scope>NUCLEOTIDE SEQUENCE</scope>
    <source>
        <strain evidence="19">Hp1</strain>
    </source>
</reference>
<accession>A0AAV0TSJ4</accession>
<dbReference type="PANTHER" id="PTHR13619">
    <property type="entry name" value="PHOSPHATIDATE CYTIDYLYLTRANSFERASE, MITOCHONDRIAL"/>
    <property type="match status" value="1"/>
</dbReference>
<dbReference type="EC" id="2.7.7.41" evidence="6"/>
<keyword evidence="17" id="KW-1208">Phospholipid metabolism</keyword>
<keyword evidence="8" id="KW-0444">Lipid biosynthesis</keyword>
<evidence type="ECO:0000256" key="17">
    <source>
        <dbReference type="ARBA" id="ARBA00023264"/>
    </source>
</evidence>
<dbReference type="GO" id="GO:0032049">
    <property type="term" value="P:cardiolipin biosynthetic process"/>
    <property type="evidence" value="ECO:0007669"/>
    <property type="project" value="InterPro"/>
</dbReference>
<gene>
    <name evidence="19" type="ORF">HBR001_LOCUS3837</name>
</gene>
<dbReference type="PIRSF" id="PIRSF028840">
    <property type="entry name" value="Mmp37"/>
    <property type="match status" value="1"/>
</dbReference>
<dbReference type="PANTHER" id="PTHR13619:SF0">
    <property type="entry name" value="PHOSPHATIDATE CYTIDYLYLTRANSFERASE, MITOCHONDRIAL"/>
    <property type="match status" value="1"/>
</dbReference>
<dbReference type="GO" id="GO:0016024">
    <property type="term" value="P:CDP-diacylglycerol biosynthetic process"/>
    <property type="evidence" value="ECO:0007669"/>
    <property type="project" value="TreeGrafter"/>
</dbReference>
<evidence type="ECO:0000313" key="20">
    <source>
        <dbReference type="Proteomes" id="UP001162031"/>
    </source>
</evidence>
<dbReference type="AlphaFoldDB" id="A0AAV0TSJ4"/>
<keyword evidence="10" id="KW-0548">Nucleotidyltransferase</keyword>
<evidence type="ECO:0000256" key="15">
    <source>
        <dbReference type="ARBA" id="ARBA00023136"/>
    </source>
</evidence>
<evidence type="ECO:0000256" key="16">
    <source>
        <dbReference type="ARBA" id="ARBA00023209"/>
    </source>
</evidence>
<dbReference type="Proteomes" id="UP001162031">
    <property type="component" value="Unassembled WGS sequence"/>
</dbReference>
<dbReference type="GO" id="GO:0005743">
    <property type="term" value="C:mitochondrial inner membrane"/>
    <property type="evidence" value="ECO:0007669"/>
    <property type="project" value="UniProtKB-SubCell"/>
</dbReference>
<evidence type="ECO:0000256" key="18">
    <source>
        <dbReference type="ARBA" id="ARBA00029893"/>
    </source>
</evidence>
<comment type="caution">
    <text evidence="19">The sequence shown here is derived from an EMBL/GenBank/DDBJ whole genome shotgun (WGS) entry which is preliminary data.</text>
</comment>
<dbReference type="Pfam" id="PF09139">
    <property type="entry name" value="Tam41_Mmp37"/>
    <property type="match status" value="1"/>
</dbReference>
<keyword evidence="20" id="KW-1185">Reference proteome</keyword>
<organism evidence="19 20">
    <name type="scientific">Hyaloperonospora brassicae</name>
    <name type="common">Brassica downy mildew</name>
    <name type="synonym">Peronospora brassicae</name>
    <dbReference type="NCBI Taxonomy" id="162125"/>
    <lineage>
        <taxon>Eukaryota</taxon>
        <taxon>Sar</taxon>
        <taxon>Stramenopiles</taxon>
        <taxon>Oomycota</taxon>
        <taxon>Peronosporomycetes</taxon>
        <taxon>Peronosporales</taxon>
        <taxon>Peronosporaceae</taxon>
        <taxon>Hyaloperonospora</taxon>
    </lineage>
</organism>
<keyword evidence="11" id="KW-0999">Mitochondrion inner membrane</keyword>
<evidence type="ECO:0000256" key="9">
    <source>
        <dbReference type="ARBA" id="ARBA00022679"/>
    </source>
</evidence>
<dbReference type="EMBL" id="CANTFL010000649">
    <property type="protein sequence ID" value="CAI5726408.1"/>
    <property type="molecule type" value="Genomic_DNA"/>
</dbReference>
<comment type="pathway">
    <text evidence="3">Phospholipid metabolism; CDP-diacylglycerol biosynthesis; CDP-diacylglycerol from sn-glycerol 3-phosphate: step 3/3.</text>
</comment>
<evidence type="ECO:0000256" key="7">
    <source>
        <dbReference type="ARBA" id="ARBA00018337"/>
    </source>
</evidence>
<protein>
    <recommendedName>
        <fullName evidence="7">Phosphatidate cytidylyltransferase, mitochondrial</fullName>
        <ecNumber evidence="6">2.7.7.41</ecNumber>
    </recommendedName>
    <alternativeName>
        <fullName evidence="18">CDP-diacylglycerol synthase</fullName>
    </alternativeName>
</protein>
<evidence type="ECO:0000256" key="13">
    <source>
        <dbReference type="ARBA" id="ARBA00023098"/>
    </source>
</evidence>
<sequence>MAYGSGVFQQTNHDARSSMVDFVLAVDDARAWHEQNLARHPHHYSMLQYFGAAAVADFQETWGAGVYYNTMVPLTGPLLGTRLVKYGVVSTRTLLEDLTHWKTLYLSGRMHKPVAILATNECMQAAASTNLSHALHYALLCLPETFSEHELYMKIAGISYLGDFRMTFGENPKKVRNIVDGNVKAFQELYRRNIQNSPFMSRSVSDVDTLVANTANSDVRQSIVEALPSNVLRRLAAKSHARGPHAHQPVTKKQLQRVIASIVFRSSRSQSIKGIATAGGVKSILYVAQKLKRTWSSK</sequence>
<evidence type="ECO:0000256" key="12">
    <source>
        <dbReference type="ARBA" id="ARBA00022842"/>
    </source>
</evidence>
<evidence type="ECO:0000256" key="14">
    <source>
        <dbReference type="ARBA" id="ARBA00023128"/>
    </source>
</evidence>
<keyword evidence="9" id="KW-0808">Transferase</keyword>
<keyword evidence="12" id="KW-0460">Magnesium</keyword>
<keyword evidence="13" id="KW-0443">Lipid metabolism</keyword>
<evidence type="ECO:0000256" key="4">
    <source>
        <dbReference type="ARBA" id="ARBA00005189"/>
    </source>
</evidence>
<comment type="similarity">
    <text evidence="5">Belongs to the TAM41 family.</text>
</comment>
<evidence type="ECO:0000256" key="6">
    <source>
        <dbReference type="ARBA" id="ARBA00012487"/>
    </source>
</evidence>
<dbReference type="GO" id="GO:0004605">
    <property type="term" value="F:phosphatidate cytidylyltransferase activity"/>
    <property type="evidence" value="ECO:0007669"/>
    <property type="project" value="UniProtKB-EC"/>
</dbReference>
<name>A0AAV0TSJ4_HYABA</name>
<comment type="subcellular location">
    <subcellularLocation>
        <location evidence="2">Mitochondrion inner membrane</location>
        <topology evidence="2">Peripheral membrane protein</topology>
        <orientation evidence="2">Matrix side</orientation>
    </subcellularLocation>
</comment>
<evidence type="ECO:0000256" key="5">
    <source>
        <dbReference type="ARBA" id="ARBA00005458"/>
    </source>
</evidence>
<keyword evidence="16" id="KW-0594">Phospholipid biosynthesis</keyword>
<evidence type="ECO:0000256" key="3">
    <source>
        <dbReference type="ARBA" id="ARBA00005119"/>
    </source>
</evidence>
<evidence type="ECO:0000256" key="8">
    <source>
        <dbReference type="ARBA" id="ARBA00022516"/>
    </source>
</evidence>
<evidence type="ECO:0000256" key="2">
    <source>
        <dbReference type="ARBA" id="ARBA00004443"/>
    </source>
</evidence>
<comment type="cofactor">
    <cofactor evidence="1">
        <name>Mg(2+)</name>
        <dbReference type="ChEBI" id="CHEBI:18420"/>
    </cofactor>
</comment>
<evidence type="ECO:0000256" key="10">
    <source>
        <dbReference type="ARBA" id="ARBA00022695"/>
    </source>
</evidence>
<evidence type="ECO:0000313" key="19">
    <source>
        <dbReference type="EMBL" id="CAI5726408.1"/>
    </source>
</evidence>
<keyword evidence="15" id="KW-0472">Membrane</keyword>
<comment type="pathway">
    <text evidence="4">Lipid metabolism.</text>
</comment>
<proteinExistence type="inferred from homology"/>